<dbReference type="RefSeq" id="WP_379522459.1">
    <property type="nucleotide sequence ID" value="NZ_JBHSPA010000088.1"/>
</dbReference>
<dbReference type="GO" id="GO:0016757">
    <property type="term" value="F:glycosyltransferase activity"/>
    <property type="evidence" value="ECO:0007669"/>
    <property type="project" value="UniProtKB-KW"/>
</dbReference>
<evidence type="ECO:0000313" key="9">
    <source>
        <dbReference type="Proteomes" id="UP001596058"/>
    </source>
</evidence>
<feature type="transmembrane region" description="Helical" evidence="5">
    <location>
        <begin position="286"/>
        <end position="305"/>
    </location>
</feature>
<evidence type="ECO:0000259" key="6">
    <source>
        <dbReference type="Pfam" id="PF00535"/>
    </source>
</evidence>
<comment type="subcellular location">
    <subcellularLocation>
        <location evidence="1">Membrane</location>
        <topology evidence="1">Multi-pass membrane protein</topology>
    </subcellularLocation>
</comment>
<keyword evidence="4 5" id="KW-0472">Membrane</keyword>
<sequence>MDTRAAMEPSPRLLDPATRLASVDIVIPVLNEERALPGCVRTLTKFLDDGFPLPWRITIVDNGSTDATWPLAAALAGEFEHVHALRLDIRGRGAALRQAWQASPADIVAYMDVDLSTDLDALFPLVASVASGHSEIAIGTRLAHGARTRRSLRREVVSRGYNALLRYGFGVRFSDAQCGFKAARTDVVRPLMGKVEDDSWFFDTELLLLAEHNGLRVHEVPVDWIEDADSRVRVVRTAIDDLKGLTRVAWSMSTGRADVEVARAEPTPTHPDAVLARPRAVTVAKFASFAAIGIVSGILYALIYLPLREFWSPAMTNLAALVLTGIVNIAANRRWTFGRRTTALFRAAVLFVANYVLTTAAVLSVPAGAGRMAEVGAVVATYGLLTLVRFAALDRWVFSRTRK</sequence>
<dbReference type="InterPro" id="IPR001173">
    <property type="entry name" value="Glyco_trans_2-like"/>
</dbReference>
<evidence type="ECO:0000256" key="2">
    <source>
        <dbReference type="ARBA" id="ARBA00022692"/>
    </source>
</evidence>
<accession>A0ABW1D4T3</accession>
<feature type="transmembrane region" description="Helical" evidence="5">
    <location>
        <begin position="343"/>
        <end position="363"/>
    </location>
</feature>
<dbReference type="Gene3D" id="3.90.550.10">
    <property type="entry name" value="Spore Coat Polysaccharide Biosynthesis Protein SpsA, Chain A"/>
    <property type="match status" value="1"/>
</dbReference>
<evidence type="ECO:0000256" key="3">
    <source>
        <dbReference type="ARBA" id="ARBA00022989"/>
    </source>
</evidence>
<evidence type="ECO:0000256" key="1">
    <source>
        <dbReference type="ARBA" id="ARBA00004141"/>
    </source>
</evidence>
<reference evidence="9" key="1">
    <citation type="journal article" date="2019" name="Int. J. Syst. Evol. Microbiol.">
        <title>The Global Catalogue of Microorganisms (GCM) 10K type strain sequencing project: providing services to taxonomists for standard genome sequencing and annotation.</title>
        <authorList>
            <consortium name="The Broad Institute Genomics Platform"/>
            <consortium name="The Broad Institute Genome Sequencing Center for Infectious Disease"/>
            <person name="Wu L."/>
            <person name="Ma J."/>
        </authorList>
    </citation>
    <scope>NUCLEOTIDE SEQUENCE [LARGE SCALE GENOMIC DNA]</scope>
    <source>
        <strain evidence="9">CCUG 53903</strain>
    </source>
</reference>
<evidence type="ECO:0000256" key="5">
    <source>
        <dbReference type="SAM" id="Phobius"/>
    </source>
</evidence>
<dbReference type="Proteomes" id="UP001596058">
    <property type="component" value="Unassembled WGS sequence"/>
</dbReference>
<feature type="transmembrane region" description="Helical" evidence="5">
    <location>
        <begin position="375"/>
        <end position="393"/>
    </location>
</feature>
<evidence type="ECO:0000313" key="8">
    <source>
        <dbReference type="EMBL" id="MFC5833034.1"/>
    </source>
</evidence>
<keyword evidence="8" id="KW-0328">Glycosyltransferase</keyword>
<keyword evidence="9" id="KW-1185">Reference proteome</keyword>
<dbReference type="EC" id="2.4.-.-" evidence="8"/>
<dbReference type="Pfam" id="PF04138">
    <property type="entry name" value="GtrA_DPMS_TM"/>
    <property type="match status" value="1"/>
</dbReference>
<feature type="transmembrane region" description="Helical" evidence="5">
    <location>
        <begin position="311"/>
        <end position="331"/>
    </location>
</feature>
<keyword evidence="2 5" id="KW-0812">Transmembrane</keyword>
<gene>
    <name evidence="8" type="ORF">ACFPZ3_55080</name>
</gene>
<dbReference type="SUPFAM" id="SSF53448">
    <property type="entry name" value="Nucleotide-diphospho-sugar transferases"/>
    <property type="match status" value="1"/>
</dbReference>
<feature type="domain" description="GtrA/DPMS transmembrane" evidence="7">
    <location>
        <begin position="289"/>
        <end position="398"/>
    </location>
</feature>
<proteinExistence type="predicted"/>
<dbReference type="PANTHER" id="PTHR10859:SF91">
    <property type="entry name" value="DOLICHYL-PHOSPHATE BETA-GLUCOSYLTRANSFERASE"/>
    <property type="match status" value="1"/>
</dbReference>
<dbReference type="InterPro" id="IPR007267">
    <property type="entry name" value="GtrA_DPMS_TM"/>
</dbReference>
<feature type="domain" description="Glycosyltransferase 2-like" evidence="6">
    <location>
        <begin position="25"/>
        <end position="188"/>
    </location>
</feature>
<evidence type="ECO:0000256" key="4">
    <source>
        <dbReference type="ARBA" id="ARBA00023136"/>
    </source>
</evidence>
<dbReference type="PANTHER" id="PTHR10859">
    <property type="entry name" value="GLYCOSYL TRANSFERASE"/>
    <property type="match status" value="1"/>
</dbReference>
<dbReference type="EMBL" id="JBHSPA010000088">
    <property type="protein sequence ID" value="MFC5833034.1"/>
    <property type="molecule type" value="Genomic_DNA"/>
</dbReference>
<keyword evidence="3 5" id="KW-1133">Transmembrane helix</keyword>
<keyword evidence="8" id="KW-0808">Transferase</keyword>
<dbReference type="Pfam" id="PF00535">
    <property type="entry name" value="Glycos_transf_2"/>
    <property type="match status" value="1"/>
</dbReference>
<name>A0ABW1D4T3_9ACTN</name>
<protein>
    <submittedName>
        <fullName evidence="8">Glycosyltransferase</fullName>
        <ecNumber evidence="8">2.4.-.-</ecNumber>
    </submittedName>
</protein>
<dbReference type="InterPro" id="IPR029044">
    <property type="entry name" value="Nucleotide-diphossugar_trans"/>
</dbReference>
<comment type="caution">
    <text evidence="8">The sequence shown here is derived from an EMBL/GenBank/DDBJ whole genome shotgun (WGS) entry which is preliminary data.</text>
</comment>
<organism evidence="8 9">
    <name type="scientific">Nonomuraea insulae</name>
    <dbReference type="NCBI Taxonomy" id="1616787"/>
    <lineage>
        <taxon>Bacteria</taxon>
        <taxon>Bacillati</taxon>
        <taxon>Actinomycetota</taxon>
        <taxon>Actinomycetes</taxon>
        <taxon>Streptosporangiales</taxon>
        <taxon>Streptosporangiaceae</taxon>
        <taxon>Nonomuraea</taxon>
    </lineage>
</organism>
<evidence type="ECO:0000259" key="7">
    <source>
        <dbReference type="Pfam" id="PF04138"/>
    </source>
</evidence>